<dbReference type="Proteomes" id="UP000663848">
    <property type="component" value="Unassembled WGS sequence"/>
</dbReference>
<gene>
    <name evidence="2" type="ORF">QYT958_LOCUS42644</name>
    <name evidence="3" type="ORF">QYT958_LOCUS42650</name>
</gene>
<feature type="compositionally biased region" description="Basic and acidic residues" evidence="1">
    <location>
        <begin position="63"/>
        <end position="84"/>
    </location>
</feature>
<feature type="compositionally biased region" description="Polar residues" evidence="1">
    <location>
        <begin position="85"/>
        <end position="95"/>
    </location>
</feature>
<accession>A0A822D400</accession>
<proteinExistence type="predicted"/>
<evidence type="ECO:0000313" key="4">
    <source>
        <dbReference type="Proteomes" id="UP000663848"/>
    </source>
</evidence>
<dbReference type="AlphaFoldDB" id="A0A822D400"/>
<feature type="non-terminal residue" evidence="2">
    <location>
        <position position="1"/>
    </location>
</feature>
<comment type="caution">
    <text evidence="2">The sequence shown here is derived from an EMBL/GenBank/DDBJ whole genome shotgun (WGS) entry which is preliminary data.</text>
</comment>
<feature type="non-terminal residue" evidence="2">
    <location>
        <position position="95"/>
    </location>
</feature>
<evidence type="ECO:0000313" key="3">
    <source>
        <dbReference type="EMBL" id="CAF5060939.1"/>
    </source>
</evidence>
<organism evidence="2 4">
    <name type="scientific">Rotaria socialis</name>
    <dbReference type="NCBI Taxonomy" id="392032"/>
    <lineage>
        <taxon>Eukaryota</taxon>
        <taxon>Metazoa</taxon>
        <taxon>Spiralia</taxon>
        <taxon>Gnathifera</taxon>
        <taxon>Rotifera</taxon>
        <taxon>Eurotatoria</taxon>
        <taxon>Bdelloidea</taxon>
        <taxon>Philodinida</taxon>
        <taxon>Philodinidae</taxon>
        <taxon>Rotaria</taxon>
    </lineage>
</organism>
<reference evidence="2" key="1">
    <citation type="submission" date="2021-02" db="EMBL/GenBank/DDBJ databases">
        <authorList>
            <person name="Nowell W R."/>
        </authorList>
    </citation>
    <scope>NUCLEOTIDE SEQUENCE</scope>
</reference>
<evidence type="ECO:0000313" key="2">
    <source>
        <dbReference type="EMBL" id="CAF5060873.1"/>
    </source>
</evidence>
<evidence type="ECO:0000256" key="1">
    <source>
        <dbReference type="SAM" id="MobiDB-lite"/>
    </source>
</evidence>
<dbReference type="EMBL" id="CAJOBR010055600">
    <property type="protein sequence ID" value="CAF5060939.1"/>
    <property type="molecule type" value="Genomic_DNA"/>
</dbReference>
<feature type="region of interest" description="Disordered" evidence="1">
    <location>
        <begin position="46"/>
        <end position="95"/>
    </location>
</feature>
<protein>
    <submittedName>
        <fullName evidence="2">Uncharacterized protein</fullName>
    </submittedName>
</protein>
<dbReference type="EMBL" id="CAJOBR010055570">
    <property type="protein sequence ID" value="CAF5060873.1"/>
    <property type="molecule type" value="Genomic_DNA"/>
</dbReference>
<name>A0A822D400_9BILA</name>
<feature type="compositionally biased region" description="Acidic residues" evidence="1">
    <location>
        <begin position="52"/>
        <end position="62"/>
    </location>
</feature>
<sequence>EIYGNKYRPNQYSIKTCDDESQLPSDFKEVESPIISHIQHADIISRTITSYPDDEELEEERDDDFRPTHLDISMPDKDDNEKNVEPTSTIEDQSY</sequence>